<protein>
    <submittedName>
        <fullName evidence="4">Uncharacterized protein</fullName>
    </submittedName>
</protein>
<proteinExistence type="predicted"/>
<dbReference type="GO" id="GO:0051864">
    <property type="term" value="F:histone H3K36 demethylase activity"/>
    <property type="evidence" value="ECO:0007669"/>
    <property type="project" value="TreeGrafter"/>
</dbReference>
<keyword evidence="5" id="KW-1185">Reference proteome</keyword>
<dbReference type="GO" id="GO:0032454">
    <property type="term" value="F:histone H3K9 demethylase activity"/>
    <property type="evidence" value="ECO:0007669"/>
    <property type="project" value="TreeGrafter"/>
</dbReference>
<dbReference type="Pfam" id="PF02373">
    <property type="entry name" value="JmjC"/>
    <property type="match status" value="1"/>
</dbReference>
<dbReference type="PANTHER" id="PTHR10694:SF7">
    <property type="entry name" value="[HISTONE H3]-TRIMETHYL-L-LYSINE(9) DEMETHYLASE"/>
    <property type="match status" value="1"/>
</dbReference>
<dbReference type="SMART" id="SM00545">
    <property type="entry name" value="JmjN"/>
    <property type="match status" value="1"/>
</dbReference>
<dbReference type="AlphaFoldDB" id="A0AAW1NLM2"/>
<dbReference type="GO" id="GO:0010468">
    <property type="term" value="P:regulation of gene expression"/>
    <property type="evidence" value="ECO:0007669"/>
    <property type="project" value="TreeGrafter"/>
</dbReference>
<comment type="caution">
    <text evidence="4">The sequence shown here is derived from an EMBL/GenBank/DDBJ whole genome shotgun (WGS) entry which is preliminary data.</text>
</comment>
<dbReference type="PROSITE" id="PS51184">
    <property type="entry name" value="JMJC"/>
    <property type="match status" value="1"/>
</dbReference>
<dbReference type="Gene3D" id="2.60.120.650">
    <property type="entry name" value="Cupin"/>
    <property type="match status" value="1"/>
</dbReference>
<feature type="domain" description="JmjC" evidence="3">
    <location>
        <begin position="144"/>
        <end position="307"/>
    </location>
</feature>
<evidence type="ECO:0000259" key="2">
    <source>
        <dbReference type="PROSITE" id="PS51183"/>
    </source>
</evidence>
<reference evidence="4 5" key="1">
    <citation type="journal article" date="2024" name="Nat. Commun.">
        <title>Phylogenomics reveals the evolutionary origins of lichenization in chlorophyte algae.</title>
        <authorList>
            <person name="Puginier C."/>
            <person name="Libourel C."/>
            <person name="Otte J."/>
            <person name="Skaloud P."/>
            <person name="Haon M."/>
            <person name="Grisel S."/>
            <person name="Petersen M."/>
            <person name="Berrin J.G."/>
            <person name="Delaux P.M."/>
            <person name="Dal Grande F."/>
            <person name="Keller J."/>
        </authorList>
    </citation>
    <scope>NUCLEOTIDE SEQUENCE [LARGE SCALE GENOMIC DNA]</scope>
    <source>
        <strain evidence="4 5">SAG 2036</strain>
    </source>
</reference>
<evidence type="ECO:0000256" key="1">
    <source>
        <dbReference type="SAM" id="MobiDB-lite"/>
    </source>
</evidence>
<feature type="domain" description="JmjN" evidence="2">
    <location>
        <begin position="12"/>
        <end position="54"/>
    </location>
</feature>
<dbReference type="SUPFAM" id="SSF51197">
    <property type="entry name" value="Clavaminate synthase-like"/>
    <property type="match status" value="1"/>
</dbReference>
<evidence type="ECO:0000259" key="3">
    <source>
        <dbReference type="PROSITE" id="PS51184"/>
    </source>
</evidence>
<dbReference type="InterPro" id="IPR003347">
    <property type="entry name" value="JmjC_dom"/>
</dbReference>
<sequence length="657" mass="71452">MAPDLSSQRQFCPVFRPNKQEFSMPFCDYVREVCRKHPDIAMFKVVPPKGWAPSKTEAPDLQKIRITHPIKQHVIGTGGAFRCFLEEHKSVTAADFKKLAHSRGHAPPPQGHRQDELLERAFWSSVTINPPLYGADTPASLFDEDLEFGWNLHDLQDLLKEYDVPSIPGVTTPMTYFGMWKSFFSWHVEDVDLYSVNYLHFGAPKVWYCVSPKDRPKFESMAKNMFPELHSVCPSFMRHKDILFSPKLLRSYGVEYVQAKQEVGDFVVLNAGSYHSGFNLGFNCAEAVNFATADWLATGRAATRCTCAALPDSVRLDMGMFAHGPRWSSRRASAPESDDTAEEQADSADEGRAGKAQNASKQKSSHQQHSKAALAKAALAKAAVRQLGKSAQANGKRAREAAPAAPVRQGKPQSSGQLPSPKRRALAQPGSNTSPKKRSGRNGPLHDQGQGGIAKRAYDWVLSLVGNAALAAAAVPPPAASPASPSAASPTESKVDGTRERPIPLDSGASLPAPQDPSAEHDDAMWPSLSPSPNSWRPAQGGLSSPKGASKSPADPPPLDLLPDEKPMAIVGEEDGTNRKFFHLVQRIAGHAARGKVRVRMLSEGPDSVFRPTGEEFEEASSALIPVRTCLVPAEGSMLGGFELKTLRSKILHTELL</sequence>
<evidence type="ECO:0000313" key="5">
    <source>
        <dbReference type="Proteomes" id="UP001465755"/>
    </source>
</evidence>
<evidence type="ECO:0000313" key="4">
    <source>
        <dbReference type="EMBL" id="KAK9785779.1"/>
    </source>
</evidence>
<feature type="compositionally biased region" description="Low complexity" evidence="1">
    <location>
        <begin position="370"/>
        <end position="383"/>
    </location>
</feature>
<feature type="compositionally biased region" description="Basic and acidic residues" evidence="1">
    <location>
        <begin position="493"/>
        <end position="503"/>
    </location>
</feature>
<dbReference type="PANTHER" id="PTHR10694">
    <property type="entry name" value="LYSINE-SPECIFIC DEMETHYLASE"/>
    <property type="match status" value="1"/>
</dbReference>
<dbReference type="PROSITE" id="PS51183">
    <property type="entry name" value="JMJN"/>
    <property type="match status" value="1"/>
</dbReference>
<feature type="region of interest" description="Disordered" evidence="1">
    <location>
        <begin position="326"/>
        <end position="451"/>
    </location>
</feature>
<dbReference type="GO" id="GO:0005634">
    <property type="term" value="C:nucleus"/>
    <property type="evidence" value="ECO:0007669"/>
    <property type="project" value="TreeGrafter"/>
</dbReference>
<dbReference type="Proteomes" id="UP001465755">
    <property type="component" value="Unassembled WGS sequence"/>
</dbReference>
<dbReference type="InterPro" id="IPR003349">
    <property type="entry name" value="JmjN"/>
</dbReference>
<dbReference type="GO" id="GO:0000785">
    <property type="term" value="C:chromatin"/>
    <property type="evidence" value="ECO:0007669"/>
    <property type="project" value="TreeGrafter"/>
</dbReference>
<gene>
    <name evidence="4" type="ORF">WJX73_006637</name>
</gene>
<feature type="compositionally biased region" description="Low complexity" evidence="1">
    <location>
        <begin position="481"/>
        <end position="490"/>
    </location>
</feature>
<dbReference type="EMBL" id="JALJOQ010000291">
    <property type="protein sequence ID" value="KAK9785779.1"/>
    <property type="molecule type" value="Genomic_DNA"/>
</dbReference>
<feature type="compositionally biased region" description="Acidic residues" evidence="1">
    <location>
        <begin position="336"/>
        <end position="348"/>
    </location>
</feature>
<accession>A0AAW1NLM2</accession>
<organism evidence="4 5">
    <name type="scientific">Symbiochloris irregularis</name>
    <dbReference type="NCBI Taxonomy" id="706552"/>
    <lineage>
        <taxon>Eukaryota</taxon>
        <taxon>Viridiplantae</taxon>
        <taxon>Chlorophyta</taxon>
        <taxon>core chlorophytes</taxon>
        <taxon>Trebouxiophyceae</taxon>
        <taxon>Trebouxiales</taxon>
        <taxon>Trebouxiaceae</taxon>
        <taxon>Symbiochloris</taxon>
    </lineage>
</organism>
<feature type="region of interest" description="Disordered" evidence="1">
    <location>
        <begin position="476"/>
        <end position="564"/>
    </location>
</feature>
<name>A0AAW1NLM2_9CHLO</name>
<dbReference type="SMART" id="SM00558">
    <property type="entry name" value="JmjC"/>
    <property type="match status" value="1"/>
</dbReference>